<dbReference type="SMART" id="SM00046">
    <property type="entry name" value="DAGKc"/>
    <property type="match status" value="1"/>
</dbReference>
<sequence length="307" mass="32847">MSETPIHLLWNSHAGSAEANQDVLALFQSRPDVTVHQPGSDAEARKLVEQVSRNGAQTVIAAGGDGTVNSAVQGLMHAGATSTLGILPLGTGNDFCRTLAIPLDVQQAAELVDVAETRQVDLVRAVNDSECSHFSNMATGGNTGQFMDQLTADMKQFWGPLVYLRGVVDVLSELICYDLTVQFDDHPPQQIEALNVFVANGRTSGTGLTVAPDASLEDGFMDVVIVRDCEPIQIAGLATDYALGDYRENENILFQRTKKVRIESDPPMAFTADGNLLTKGTVEFEICPSALKVIVGADYVASPNLPT</sequence>
<evidence type="ECO:0000256" key="2">
    <source>
        <dbReference type="ARBA" id="ARBA00022741"/>
    </source>
</evidence>
<name>A0A517ZUL5_9PLAN</name>
<dbReference type="InterPro" id="IPR016064">
    <property type="entry name" value="NAD/diacylglycerol_kinase_sf"/>
</dbReference>
<dbReference type="Proteomes" id="UP000319383">
    <property type="component" value="Chromosome"/>
</dbReference>
<evidence type="ECO:0000256" key="4">
    <source>
        <dbReference type="ARBA" id="ARBA00022840"/>
    </source>
</evidence>
<dbReference type="KEGG" id="sdyn:Mal52_46770"/>
<dbReference type="GO" id="GO:0008654">
    <property type="term" value="P:phospholipid biosynthetic process"/>
    <property type="evidence" value="ECO:0007669"/>
    <property type="project" value="InterPro"/>
</dbReference>
<dbReference type="EC" id="2.7.1.107" evidence="6"/>
<dbReference type="RefSeq" id="WP_197534395.1">
    <property type="nucleotide sequence ID" value="NZ_CP036276.1"/>
</dbReference>
<dbReference type="PROSITE" id="PS50146">
    <property type="entry name" value="DAGK"/>
    <property type="match status" value="1"/>
</dbReference>
<reference evidence="6 7" key="1">
    <citation type="submission" date="2019-02" db="EMBL/GenBank/DDBJ databases">
        <title>Deep-cultivation of Planctomycetes and their phenomic and genomic characterization uncovers novel biology.</title>
        <authorList>
            <person name="Wiegand S."/>
            <person name="Jogler M."/>
            <person name="Boedeker C."/>
            <person name="Pinto D."/>
            <person name="Vollmers J."/>
            <person name="Rivas-Marin E."/>
            <person name="Kohn T."/>
            <person name="Peeters S.H."/>
            <person name="Heuer A."/>
            <person name="Rast P."/>
            <person name="Oberbeckmann S."/>
            <person name="Bunk B."/>
            <person name="Jeske O."/>
            <person name="Meyerdierks A."/>
            <person name="Storesund J.E."/>
            <person name="Kallscheuer N."/>
            <person name="Luecker S."/>
            <person name="Lage O.M."/>
            <person name="Pohl T."/>
            <person name="Merkel B.J."/>
            <person name="Hornburger P."/>
            <person name="Mueller R.-W."/>
            <person name="Bruemmer F."/>
            <person name="Labrenz M."/>
            <person name="Spormann A.M."/>
            <person name="Op den Camp H."/>
            <person name="Overmann J."/>
            <person name="Amann R."/>
            <person name="Jetten M.S.M."/>
            <person name="Mascher T."/>
            <person name="Medema M.H."/>
            <person name="Devos D.P."/>
            <person name="Kaster A.-K."/>
            <person name="Ovreas L."/>
            <person name="Rohde M."/>
            <person name="Galperin M.Y."/>
            <person name="Jogler C."/>
        </authorList>
    </citation>
    <scope>NUCLEOTIDE SEQUENCE [LARGE SCALE GENOMIC DNA]</scope>
    <source>
        <strain evidence="6 7">Mal52</strain>
    </source>
</reference>
<evidence type="ECO:0000256" key="3">
    <source>
        <dbReference type="ARBA" id="ARBA00022777"/>
    </source>
</evidence>
<dbReference type="PANTHER" id="PTHR12358:SF54">
    <property type="entry name" value="SPHINGOSINE KINASE RELATED PROTEIN"/>
    <property type="match status" value="1"/>
</dbReference>
<dbReference type="Gene3D" id="3.40.50.10330">
    <property type="entry name" value="Probable inorganic polyphosphate/atp-NAD kinase, domain 1"/>
    <property type="match status" value="1"/>
</dbReference>
<proteinExistence type="predicted"/>
<dbReference type="SUPFAM" id="SSF111331">
    <property type="entry name" value="NAD kinase/diacylglycerol kinase-like"/>
    <property type="match status" value="1"/>
</dbReference>
<dbReference type="InterPro" id="IPR017438">
    <property type="entry name" value="ATP-NAD_kinase_N"/>
</dbReference>
<dbReference type="PANTHER" id="PTHR12358">
    <property type="entry name" value="SPHINGOSINE KINASE"/>
    <property type="match status" value="1"/>
</dbReference>
<dbReference type="Pfam" id="PF00781">
    <property type="entry name" value="DAGK_cat"/>
    <property type="match status" value="1"/>
</dbReference>
<evidence type="ECO:0000256" key="1">
    <source>
        <dbReference type="ARBA" id="ARBA00022679"/>
    </source>
</evidence>
<dbReference type="InterPro" id="IPR001206">
    <property type="entry name" value="Diacylglycerol_kinase_cat_dom"/>
</dbReference>
<evidence type="ECO:0000313" key="7">
    <source>
        <dbReference type="Proteomes" id="UP000319383"/>
    </source>
</evidence>
<evidence type="ECO:0000259" key="5">
    <source>
        <dbReference type="PROSITE" id="PS50146"/>
    </source>
</evidence>
<dbReference type="Gene3D" id="2.60.200.40">
    <property type="match status" value="1"/>
</dbReference>
<dbReference type="InterPro" id="IPR045540">
    <property type="entry name" value="YegS/DAGK_C"/>
</dbReference>
<keyword evidence="4" id="KW-0067">ATP-binding</keyword>
<keyword evidence="7" id="KW-1185">Reference proteome</keyword>
<organism evidence="6 7">
    <name type="scientific">Symmachiella dynata</name>
    <dbReference type="NCBI Taxonomy" id="2527995"/>
    <lineage>
        <taxon>Bacteria</taxon>
        <taxon>Pseudomonadati</taxon>
        <taxon>Planctomycetota</taxon>
        <taxon>Planctomycetia</taxon>
        <taxon>Planctomycetales</taxon>
        <taxon>Planctomycetaceae</taxon>
        <taxon>Symmachiella</taxon>
    </lineage>
</organism>
<gene>
    <name evidence="6" type="primary">dagK_2</name>
    <name evidence="6" type="ORF">Mal52_46770</name>
</gene>
<dbReference type="InterPro" id="IPR005218">
    <property type="entry name" value="Diacylglycerol/lipid_kinase"/>
</dbReference>
<dbReference type="InterPro" id="IPR050187">
    <property type="entry name" value="Lipid_Phosphate_FormReg"/>
</dbReference>
<evidence type="ECO:0000313" key="6">
    <source>
        <dbReference type="EMBL" id="QDU46178.1"/>
    </source>
</evidence>
<keyword evidence="3 6" id="KW-0418">Kinase</keyword>
<keyword evidence="2" id="KW-0547">Nucleotide-binding</keyword>
<dbReference type="GO" id="GO:0005524">
    <property type="term" value="F:ATP binding"/>
    <property type="evidence" value="ECO:0007669"/>
    <property type="project" value="UniProtKB-KW"/>
</dbReference>
<dbReference type="GO" id="GO:0004143">
    <property type="term" value="F:ATP-dependent diacylglycerol kinase activity"/>
    <property type="evidence" value="ECO:0007669"/>
    <property type="project" value="UniProtKB-EC"/>
</dbReference>
<feature type="domain" description="DAGKc" evidence="5">
    <location>
        <begin position="1"/>
        <end position="129"/>
    </location>
</feature>
<dbReference type="NCBIfam" id="TIGR00147">
    <property type="entry name" value="YegS/Rv2252/BmrU family lipid kinase"/>
    <property type="match status" value="1"/>
</dbReference>
<protein>
    <submittedName>
        <fullName evidence="6">Diacylglycerol kinase</fullName>
        <ecNumber evidence="6">2.7.1.107</ecNumber>
    </submittedName>
</protein>
<keyword evidence="1 6" id="KW-0808">Transferase</keyword>
<accession>A0A517ZUL5</accession>
<dbReference type="Pfam" id="PF19279">
    <property type="entry name" value="YegS_C"/>
    <property type="match status" value="1"/>
</dbReference>
<dbReference type="AlphaFoldDB" id="A0A517ZUL5"/>
<dbReference type="EMBL" id="CP036276">
    <property type="protein sequence ID" value="QDU46178.1"/>
    <property type="molecule type" value="Genomic_DNA"/>
</dbReference>